<name>A0A0E9XL00_ANGAN</name>
<organism evidence="2">
    <name type="scientific">Anguilla anguilla</name>
    <name type="common">European freshwater eel</name>
    <name type="synonym">Muraena anguilla</name>
    <dbReference type="NCBI Taxonomy" id="7936"/>
    <lineage>
        <taxon>Eukaryota</taxon>
        <taxon>Metazoa</taxon>
        <taxon>Chordata</taxon>
        <taxon>Craniata</taxon>
        <taxon>Vertebrata</taxon>
        <taxon>Euteleostomi</taxon>
        <taxon>Actinopterygii</taxon>
        <taxon>Neopterygii</taxon>
        <taxon>Teleostei</taxon>
        <taxon>Anguilliformes</taxon>
        <taxon>Anguillidae</taxon>
        <taxon>Anguilla</taxon>
    </lineage>
</organism>
<feature type="region of interest" description="Disordered" evidence="1">
    <location>
        <begin position="1"/>
        <end position="22"/>
    </location>
</feature>
<dbReference type="EMBL" id="GBXM01006209">
    <property type="protein sequence ID" value="JAI02369.1"/>
    <property type="molecule type" value="Transcribed_RNA"/>
</dbReference>
<reference evidence="2" key="1">
    <citation type="submission" date="2014-11" db="EMBL/GenBank/DDBJ databases">
        <authorList>
            <person name="Amaro Gonzalez C."/>
        </authorList>
    </citation>
    <scope>NUCLEOTIDE SEQUENCE</scope>
</reference>
<dbReference type="AlphaFoldDB" id="A0A0E9XL00"/>
<evidence type="ECO:0000256" key="1">
    <source>
        <dbReference type="SAM" id="MobiDB-lite"/>
    </source>
</evidence>
<reference evidence="2" key="2">
    <citation type="journal article" date="2015" name="Fish Shellfish Immunol.">
        <title>Early steps in the European eel (Anguilla anguilla)-Vibrio vulnificus interaction in the gills: Role of the RtxA13 toxin.</title>
        <authorList>
            <person name="Callol A."/>
            <person name="Pajuelo D."/>
            <person name="Ebbesson L."/>
            <person name="Teles M."/>
            <person name="MacKenzie S."/>
            <person name="Amaro C."/>
        </authorList>
    </citation>
    <scope>NUCLEOTIDE SEQUENCE</scope>
</reference>
<accession>A0A0E9XL00</accession>
<sequence length="54" mass="6039">MISRSDLQEPADASWSKKSMRQFPTCNRRCIKSSSKAASQPRCLIVGWLPVTGK</sequence>
<evidence type="ECO:0000313" key="2">
    <source>
        <dbReference type="EMBL" id="JAI02369.1"/>
    </source>
</evidence>
<protein>
    <submittedName>
        <fullName evidence="2">Uncharacterized protein</fullName>
    </submittedName>
</protein>
<proteinExistence type="predicted"/>